<accession>A0A0C2EEP9</accession>
<dbReference type="EMBL" id="JXDG01000018">
    <property type="protein sequence ID" value="KIH84454.1"/>
    <property type="molecule type" value="Genomic_DNA"/>
</dbReference>
<dbReference type="CDD" id="cd03443">
    <property type="entry name" value="PaaI_thioesterase"/>
    <property type="match status" value="1"/>
</dbReference>
<dbReference type="InterPro" id="IPR029069">
    <property type="entry name" value="HotDog_dom_sf"/>
</dbReference>
<gene>
    <name evidence="3" type="ORF">UCMB321_1685</name>
</gene>
<dbReference type="PANTHER" id="PTHR43240">
    <property type="entry name" value="1,4-DIHYDROXY-2-NAPHTHOYL-COA THIOESTERASE 1"/>
    <property type="match status" value="1"/>
</dbReference>
<dbReference type="Proteomes" id="UP000031535">
    <property type="component" value="Unassembled WGS sequence"/>
</dbReference>
<dbReference type="SUPFAM" id="SSF54637">
    <property type="entry name" value="Thioesterase/thiol ester dehydrase-isomerase"/>
    <property type="match status" value="1"/>
</dbReference>
<reference evidence="3 4" key="1">
    <citation type="submission" date="2015-01" db="EMBL/GenBank/DDBJ databases">
        <title>Complete genome of Pseudomonas batumici UCM B-321 producer of the batumin antibiotic with strong antistaphilococcal and potential anticancer activity.</title>
        <authorList>
            <person name="Klochko V.V."/>
            <person name="Zelena L.B."/>
            <person name="Elena K.A."/>
            <person name="Reva O.N."/>
        </authorList>
    </citation>
    <scope>NUCLEOTIDE SEQUENCE [LARGE SCALE GENOMIC DNA]</scope>
    <source>
        <strain evidence="3 4">UCM B-321</strain>
    </source>
</reference>
<organism evidence="3 4">
    <name type="scientific">Pseudomonas batumici</name>
    <dbReference type="NCBI Taxonomy" id="226910"/>
    <lineage>
        <taxon>Bacteria</taxon>
        <taxon>Pseudomonadati</taxon>
        <taxon>Pseudomonadota</taxon>
        <taxon>Gammaproteobacteria</taxon>
        <taxon>Pseudomonadales</taxon>
        <taxon>Pseudomonadaceae</taxon>
        <taxon>Pseudomonas</taxon>
    </lineage>
</organism>
<evidence type="ECO:0000256" key="1">
    <source>
        <dbReference type="ARBA" id="ARBA00022801"/>
    </source>
</evidence>
<dbReference type="PANTHER" id="PTHR43240:SF7">
    <property type="entry name" value="BLR7284 PROTEIN"/>
    <property type="match status" value="1"/>
</dbReference>
<dbReference type="NCBIfam" id="TIGR00369">
    <property type="entry name" value="unchar_dom_1"/>
    <property type="match status" value="1"/>
</dbReference>
<proteinExistence type="predicted"/>
<evidence type="ECO:0000313" key="3">
    <source>
        <dbReference type="EMBL" id="KIH84454.1"/>
    </source>
</evidence>
<keyword evidence="1" id="KW-0378">Hydrolase</keyword>
<dbReference type="PATRIC" id="fig|226910.6.peg.1675"/>
<dbReference type="GO" id="GO:0005829">
    <property type="term" value="C:cytosol"/>
    <property type="evidence" value="ECO:0007669"/>
    <property type="project" value="TreeGrafter"/>
</dbReference>
<evidence type="ECO:0000313" key="4">
    <source>
        <dbReference type="Proteomes" id="UP000031535"/>
    </source>
</evidence>
<feature type="domain" description="Thioesterase" evidence="2">
    <location>
        <begin position="68"/>
        <end position="143"/>
    </location>
</feature>
<dbReference type="Pfam" id="PF03061">
    <property type="entry name" value="4HBT"/>
    <property type="match status" value="1"/>
</dbReference>
<protein>
    <recommendedName>
        <fullName evidence="2">Thioesterase domain-containing protein</fullName>
    </recommendedName>
</protein>
<dbReference type="GO" id="GO:0061522">
    <property type="term" value="F:1,4-dihydroxy-2-naphthoyl-CoA thioesterase activity"/>
    <property type="evidence" value="ECO:0007669"/>
    <property type="project" value="TreeGrafter"/>
</dbReference>
<dbReference type="AlphaFoldDB" id="A0A0C2EEP9"/>
<comment type="caution">
    <text evidence="3">The sequence shown here is derived from an EMBL/GenBank/DDBJ whole genome shotgun (WGS) entry which is preliminary data.</text>
</comment>
<dbReference type="STRING" id="226910.UCMB321_1685"/>
<sequence length="174" mass="19057">MFRFIGHFSPDESHQFMTQSPLFERATRFLSAIRHCQVLGLRLHSADAQGLTLILPYSADIVGDPRTGVIHGGALSTLMDTACGMATLCVLPEFEVCPTLDLRIDYMHPAAPQQDVYGFAECYRVTRDIIFARGFAYQDDPERPIAHVVGTFMRMGKGIKGTQGFSGSINGGAA</sequence>
<name>A0A0C2EEP9_9PSED</name>
<dbReference type="InterPro" id="IPR006683">
    <property type="entry name" value="Thioestr_dom"/>
</dbReference>
<dbReference type="Gene3D" id="3.10.129.10">
    <property type="entry name" value="Hotdog Thioesterase"/>
    <property type="match status" value="1"/>
</dbReference>
<keyword evidence="4" id="KW-1185">Reference proteome</keyword>
<dbReference type="InterPro" id="IPR003736">
    <property type="entry name" value="PAAI_dom"/>
</dbReference>
<evidence type="ECO:0000259" key="2">
    <source>
        <dbReference type="Pfam" id="PF03061"/>
    </source>
</evidence>